<dbReference type="Proteomes" id="UP000054107">
    <property type="component" value="Unassembled WGS sequence"/>
</dbReference>
<dbReference type="Gene3D" id="3.40.50.300">
    <property type="entry name" value="P-loop containing nucleotide triphosphate hydrolases"/>
    <property type="match status" value="1"/>
</dbReference>
<sequence length="231" mass="26993">MAPLEVVGAGFGRTGTDSLRTALNILGYKTHHMKEFKENPDSNDPDRFYDAYKEEDRTKVDWDNIYRDYTAAVDWPTAAFWPDLHKKYPEAKIILTVRDEDSWYKSVKNTIASFQQNRAEQSVGKQVDTDDPNYKLRRMAEAVCLDGLFTDSNRFKDEEKVKQHFLDNIKKVKETIPENQLLVMKLGDGWEELCTFLKKDIPNQPYPNVNSTEQFQKYKTELEKGIQHRQS</sequence>
<dbReference type="STRING" id="35722.A0A0B7MNH8"/>
<keyword evidence="2" id="KW-1185">Reference proteome</keyword>
<dbReference type="SUPFAM" id="SSF52540">
    <property type="entry name" value="P-loop containing nucleoside triphosphate hydrolases"/>
    <property type="match status" value="1"/>
</dbReference>
<dbReference type="PANTHER" id="PTHR36978">
    <property type="entry name" value="P-LOOP CONTAINING NUCLEOTIDE TRIPHOSPHATE HYDROLASE"/>
    <property type="match status" value="1"/>
</dbReference>
<reference evidence="1 2" key="1">
    <citation type="submission" date="2014-09" db="EMBL/GenBank/DDBJ databases">
        <authorList>
            <person name="Ellenberger Sabrina"/>
        </authorList>
    </citation>
    <scope>NUCLEOTIDE SEQUENCE [LARGE SCALE GENOMIC DNA]</scope>
    <source>
        <strain evidence="1 2">CBS 412.66</strain>
    </source>
</reference>
<dbReference type="EMBL" id="LN719213">
    <property type="protein sequence ID" value="CEP07386.1"/>
    <property type="molecule type" value="Genomic_DNA"/>
</dbReference>
<accession>A0A0B7MNH8</accession>
<dbReference type="PANTHER" id="PTHR36978:SF4">
    <property type="entry name" value="P-LOOP CONTAINING NUCLEOSIDE TRIPHOSPHATE HYDROLASE PROTEIN"/>
    <property type="match status" value="1"/>
</dbReference>
<organism evidence="1 2">
    <name type="scientific">Parasitella parasitica</name>
    <dbReference type="NCBI Taxonomy" id="35722"/>
    <lineage>
        <taxon>Eukaryota</taxon>
        <taxon>Fungi</taxon>
        <taxon>Fungi incertae sedis</taxon>
        <taxon>Mucoromycota</taxon>
        <taxon>Mucoromycotina</taxon>
        <taxon>Mucoromycetes</taxon>
        <taxon>Mucorales</taxon>
        <taxon>Mucorineae</taxon>
        <taxon>Mucoraceae</taxon>
        <taxon>Parasitella</taxon>
    </lineage>
</organism>
<dbReference type="InterPro" id="IPR040632">
    <property type="entry name" value="Sulfotransfer_4"/>
</dbReference>
<name>A0A0B7MNH8_9FUNG</name>
<dbReference type="Pfam" id="PF17784">
    <property type="entry name" value="Sulfotransfer_4"/>
    <property type="match status" value="1"/>
</dbReference>
<protein>
    <recommendedName>
        <fullName evidence="3">Sulfotransferase domain-containing protein</fullName>
    </recommendedName>
</protein>
<evidence type="ECO:0000313" key="2">
    <source>
        <dbReference type="Proteomes" id="UP000054107"/>
    </source>
</evidence>
<proteinExistence type="predicted"/>
<gene>
    <name evidence="1" type="primary">PARPA_00673.1 scaffold 1011</name>
</gene>
<dbReference type="OrthoDB" id="408152at2759"/>
<dbReference type="InterPro" id="IPR027417">
    <property type="entry name" value="P-loop_NTPase"/>
</dbReference>
<dbReference type="AlphaFoldDB" id="A0A0B7MNH8"/>
<evidence type="ECO:0008006" key="3">
    <source>
        <dbReference type="Google" id="ProtNLM"/>
    </source>
</evidence>
<evidence type="ECO:0000313" key="1">
    <source>
        <dbReference type="EMBL" id="CEP07386.1"/>
    </source>
</evidence>